<dbReference type="Proteomes" id="UP001225605">
    <property type="component" value="Unassembled WGS sequence"/>
</dbReference>
<sequence length="117" mass="12402">MIATYGFSATLTAAPGLGDRLVDLLLTGLDEGNPGASEHCVVYLVSRSASDPDVVHVVEGWTTEEDHHRTFAGEAARAIVAQVDGLLAGEPRYTDHVPVRGKAAFRPGDLPAPPRTR</sequence>
<accession>A0ABU0X5P0</accession>
<organism evidence="2 3">
    <name type="scientific">Saccharothrix yanglingensis</name>
    <dbReference type="NCBI Taxonomy" id="659496"/>
    <lineage>
        <taxon>Bacteria</taxon>
        <taxon>Bacillati</taxon>
        <taxon>Actinomycetota</taxon>
        <taxon>Actinomycetes</taxon>
        <taxon>Pseudonocardiales</taxon>
        <taxon>Pseudonocardiaceae</taxon>
        <taxon>Saccharothrix</taxon>
    </lineage>
</organism>
<keyword evidence="2" id="KW-0560">Oxidoreductase</keyword>
<evidence type="ECO:0000259" key="1">
    <source>
        <dbReference type="PROSITE" id="PS51725"/>
    </source>
</evidence>
<reference evidence="2 3" key="1">
    <citation type="submission" date="2017-06" db="EMBL/GenBank/DDBJ databases">
        <title>Cultured bacterium strain Saccharothrix yanglingensis Hhs.015.</title>
        <authorList>
            <person name="Xia Y."/>
        </authorList>
    </citation>
    <scope>NUCLEOTIDE SEQUENCE [LARGE SCALE GENOMIC DNA]</scope>
    <source>
        <strain evidence="2 3">Hhs.015</strain>
    </source>
</reference>
<dbReference type="Pfam" id="PF03992">
    <property type="entry name" value="ABM"/>
    <property type="match status" value="1"/>
</dbReference>
<comment type="caution">
    <text evidence="2">The sequence shown here is derived from an EMBL/GenBank/DDBJ whole genome shotgun (WGS) entry which is preliminary data.</text>
</comment>
<dbReference type="RefSeq" id="WP_306748295.1">
    <property type="nucleotide sequence ID" value="NZ_NSDM01000011.1"/>
</dbReference>
<keyword evidence="2" id="KW-0503">Monooxygenase</keyword>
<dbReference type="SUPFAM" id="SSF54909">
    <property type="entry name" value="Dimeric alpha+beta barrel"/>
    <property type="match status" value="1"/>
</dbReference>
<dbReference type="InterPro" id="IPR007138">
    <property type="entry name" value="ABM_dom"/>
</dbReference>
<keyword evidence="3" id="KW-1185">Reference proteome</keyword>
<protein>
    <submittedName>
        <fullName evidence="2">Antibiotic biosynthesis monooxygenase</fullName>
    </submittedName>
</protein>
<dbReference type="GO" id="GO:0004497">
    <property type="term" value="F:monooxygenase activity"/>
    <property type="evidence" value="ECO:0007669"/>
    <property type="project" value="UniProtKB-KW"/>
</dbReference>
<proteinExistence type="predicted"/>
<evidence type="ECO:0000313" key="3">
    <source>
        <dbReference type="Proteomes" id="UP001225605"/>
    </source>
</evidence>
<dbReference type="Gene3D" id="3.30.70.100">
    <property type="match status" value="1"/>
</dbReference>
<feature type="domain" description="ABM" evidence="1">
    <location>
        <begin position="5"/>
        <end position="97"/>
    </location>
</feature>
<gene>
    <name evidence="2" type="ORF">CKY47_23625</name>
</gene>
<dbReference type="EMBL" id="NSDM01000011">
    <property type="protein sequence ID" value="MDQ2586922.1"/>
    <property type="molecule type" value="Genomic_DNA"/>
</dbReference>
<dbReference type="InterPro" id="IPR011008">
    <property type="entry name" value="Dimeric_a/b-barrel"/>
</dbReference>
<dbReference type="PROSITE" id="PS51725">
    <property type="entry name" value="ABM"/>
    <property type="match status" value="1"/>
</dbReference>
<evidence type="ECO:0000313" key="2">
    <source>
        <dbReference type="EMBL" id="MDQ2586922.1"/>
    </source>
</evidence>
<name>A0ABU0X5P0_9PSEU</name>